<feature type="region of interest" description="Disordered" evidence="8">
    <location>
        <begin position="165"/>
        <end position="208"/>
    </location>
</feature>
<keyword evidence="5" id="KW-1133">Transmembrane helix</keyword>
<evidence type="ECO:0000256" key="8">
    <source>
        <dbReference type="SAM" id="MobiDB-lite"/>
    </source>
</evidence>
<dbReference type="Proteomes" id="UP000297477">
    <property type="component" value="Unassembled WGS sequence"/>
</dbReference>
<name>A0ABY2K5H4_9MICC</name>
<evidence type="ECO:0000313" key="10">
    <source>
        <dbReference type="Proteomes" id="UP000297477"/>
    </source>
</evidence>
<keyword evidence="7" id="KW-0472">Membrane</keyword>
<evidence type="ECO:0000313" key="9">
    <source>
        <dbReference type="EMBL" id="TFI00469.1"/>
    </source>
</evidence>
<proteinExistence type="predicted"/>
<dbReference type="Gene3D" id="1.20.5.3310">
    <property type="match status" value="1"/>
</dbReference>
<dbReference type="InterPro" id="IPR003369">
    <property type="entry name" value="TatA/B/E"/>
</dbReference>
<keyword evidence="3" id="KW-0812">Transmembrane</keyword>
<keyword evidence="2" id="KW-0813">Transport</keyword>
<evidence type="ECO:0000256" key="2">
    <source>
        <dbReference type="ARBA" id="ARBA00022448"/>
    </source>
</evidence>
<comment type="caution">
    <text evidence="9">The sequence shown here is derived from an EMBL/GenBank/DDBJ whole genome shotgun (WGS) entry which is preliminary data.</text>
</comment>
<reference evidence="9 10" key="1">
    <citation type="submission" date="2019-03" db="EMBL/GenBank/DDBJ databases">
        <title>Reclassification of Micrococcus aloeverae and Micrococcus yunnanensis as later heterotypic synonyms of Micrococcus luteus.</title>
        <authorList>
            <person name="Huang C.-H."/>
        </authorList>
    </citation>
    <scope>NUCLEOTIDE SEQUENCE [LARGE SCALE GENOMIC DNA]</scope>
    <source>
        <strain evidence="9 10">BCRC 12151</strain>
    </source>
</reference>
<protein>
    <submittedName>
        <fullName evidence="9">Sec-independent protein translocase TatB</fullName>
    </submittedName>
</protein>
<organism evidence="9 10">
    <name type="scientific">Micrococcus lylae</name>
    <dbReference type="NCBI Taxonomy" id="1273"/>
    <lineage>
        <taxon>Bacteria</taxon>
        <taxon>Bacillati</taxon>
        <taxon>Actinomycetota</taxon>
        <taxon>Actinomycetes</taxon>
        <taxon>Micrococcales</taxon>
        <taxon>Micrococcaceae</taxon>
        <taxon>Micrococcus</taxon>
    </lineage>
</organism>
<evidence type="ECO:0000256" key="5">
    <source>
        <dbReference type="ARBA" id="ARBA00022989"/>
    </source>
</evidence>
<feature type="region of interest" description="Disordered" evidence="8">
    <location>
        <begin position="84"/>
        <end position="108"/>
    </location>
</feature>
<sequence>MGINGGEFIVLVLIALLVLGPERLPEYTRKFTDWLRSMKVMAEGAKEQFKEETGQDFDEIEWRKYDPRQYDPRRMIREALREPVDSTRDTARNGVRAEDLHGGLSRQDIKDMDPRTIFRPSGGGSTAASAATAETAAPAATAGTAASGAPAAGGAAAVAAGGAAAALMGSGRAEAAMTQETPAAHPDTEPDPLDLLGKAPAPFDVDAT</sequence>
<evidence type="ECO:0000256" key="4">
    <source>
        <dbReference type="ARBA" id="ARBA00022927"/>
    </source>
</evidence>
<accession>A0ABY2K5H4</accession>
<evidence type="ECO:0000256" key="6">
    <source>
        <dbReference type="ARBA" id="ARBA00023010"/>
    </source>
</evidence>
<evidence type="ECO:0000256" key="7">
    <source>
        <dbReference type="ARBA" id="ARBA00023136"/>
    </source>
</evidence>
<evidence type="ECO:0000256" key="3">
    <source>
        <dbReference type="ARBA" id="ARBA00022692"/>
    </source>
</evidence>
<dbReference type="Pfam" id="PF02416">
    <property type="entry name" value="TatA_B_E"/>
    <property type="match status" value="1"/>
</dbReference>
<gene>
    <name evidence="9" type="ORF">E4A49_03075</name>
</gene>
<keyword evidence="10" id="KW-1185">Reference proteome</keyword>
<dbReference type="EMBL" id="SPKT01000004">
    <property type="protein sequence ID" value="TFI00469.1"/>
    <property type="molecule type" value="Genomic_DNA"/>
</dbReference>
<feature type="compositionally biased region" description="Low complexity" evidence="8">
    <location>
        <begin position="165"/>
        <end position="176"/>
    </location>
</feature>
<evidence type="ECO:0000256" key="1">
    <source>
        <dbReference type="ARBA" id="ARBA00004167"/>
    </source>
</evidence>
<comment type="subcellular location">
    <subcellularLocation>
        <location evidence="1">Membrane</location>
        <topology evidence="1">Single-pass membrane protein</topology>
    </subcellularLocation>
</comment>
<keyword evidence="4" id="KW-0653">Protein transport</keyword>
<keyword evidence="6" id="KW-0811">Translocation</keyword>